<organism evidence="2 3">
    <name type="scientific">Pseudokineococcus lusitanus</name>
    <dbReference type="NCBI Taxonomy" id="763993"/>
    <lineage>
        <taxon>Bacteria</taxon>
        <taxon>Bacillati</taxon>
        <taxon>Actinomycetota</taxon>
        <taxon>Actinomycetes</taxon>
        <taxon>Kineosporiales</taxon>
        <taxon>Kineosporiaceae</taxon>
        <taxon>Pseudokineococcus</taxon>
    </lineage>
</organism>
<dbReference type="RefSeq" id="WP_158674175.1">
    <property type="nucleotide sequence ID" value="NZ_RJKN01000001.1"/>
</dbReference>
<evidence type="ECO:0000313" key="3">
    <source>
        <dbReference type="Proteomes" id="UP000276232"/>
    </source>
</evidence>
<gene>
    <name evidence="2" type="ORF">EDC03_0533</name>
</gene>
<protein>
    <submittedName>
        <fullName evidence="2">Uncharacterized protein</fullName>
    </submittedName>
</protein>
<keyword evidence="1" id="KW-0812">Transmembrane</keyword>
<feature type="transmembrane region" description="Helical" evidence="1">
    <location>
        <begin position="13"/>
        <end position="35"/>
    </location>
</feature>
<keyword evidence="3" id="KW-1185">Reference proteome</keyword>
<reference evidence="2 3" key="1">
    <citation type="journal article" date="2015" name="Stand. Genomic Sci.">
        <title>Genomic Encyclopedia of Bacterial and Archaeal Type Strains, Phase III: the genomes of soil and plant-associated and newly described type strains.</title>
        <authorList>
            <person name="Whitman W.B."/>
            <person name="Woyke T."/>
            <person name="Klenk H.P."/>
            <person name="Zhou Y."/>
            <person name="Lilburn T.G."/>
            <person name="Beck B.J."/>
            <person name="De Vos P."/>
            <person name="Vandamme P."/>
            <person name="Eisen J.A."/>
            <person name="Garrity G."/>
            <person name="Hugenholtz P."/>
            <person name="Kyrpides N.C."/>
        </authorList>
    </citation>
    <scope>NUCLEOTIDE SEQUENCE [LARGE SCALE GENOMIC DNA]</scope>
    <source>
        <strain evidence="2 3">CECT 7306</strain>
    </source>
</reference>
<keyword evidence="1" id="KW-0472">Membrane</keyword>
<evidence type="ECO:0000256" key="1">
    <source>
        <dbReference type="SAM" id="Phobius"/>
    </source>
</evidence>
<comment type="caution">
    <text evidence="2">The sequence shown here is derived from an EMBL/GenBank/DDBJ whole genome shotgun (WGS) entry which is preliminary data.</text>
</comment>
<accession>A0A3N1HTR2</accession>
<dbReference type="AlphaFoldDB" id="A0A3N1HTR2"/>
<sequence length="90" mass="9477">MTALEAAGLAGDIAVKVATGALTFGTLVVLLLVLARPARDAVRYIAPGAEQAVRDVVAEARARHEAGRARVAAYDEAQARREALQLRRVA</sequence>
<dbReference type="InParanoid" id="A0A3N1HTR2"/>
<dbReference type="EMBL" id="RJKN01000001">
    <property type="protein sequence ID" value="ROP45918.1"/>
    <property type="molecule type" value="Genomic_DNA"/>
</dbReference>
<evidence type="ECO:0000313" key="2">
    <source>
        <dbReference type="EMBL" id="ROP45918.1"/>
    </source>
</evidence>
<name>A0A3N1HTR2_9ACTN</name>
<dbReference type="Proteomes" id="UP000276232">
    <property type="component" value="Unassembled WGS sequence"/>
</dbReference>
<keyword evidence="1" id="KW-1133">Transmembrane helix</keyword>
<proteinExistence type="predicted"/>